<evidence type="ECO:0000313" key="9">
    <source>
        <dbReference type="Proteomes" id="UP000719412"/>
    </source>
</evidence>
<dbReference type="CDD" id="cd00190">
    <property type="entry name" value="Tryp_SPc"/>
    <property type="match status" value="1"/>
</dbReference>
<keyword evidence="2" id="KW-0645">Protease</keyword>
<dbReference type="InterPro" id="IPR043504">
    <property type="entry name" value="Peptidase_S1_PA_chymotrypsin"/>
</dbReference>
<dbReference type="SMART" id="SM00020">
    <property type="entry name" value="Tryp_SPc"/>
    <property type="match status" value="1"/>
</dbReference>
<protein>
    <recommendedName>
        <fullName evidence="7">Peptidase S1 domain-containing protein</fullName>
    </recommendedName>
</protein>
<dbReference type="GO" id="GO:0004252">
    <property type="term" value="F:serine-type endopeptidase activity"/>
    <property type="evidence" value="ECO:0007669"/>
    <property type="project" value="InterPro"/>
</dbReference>
<dbReference type="Proteomes" id="UP000719412">
    <property type="component" value="Unassembled WGS sequence"/>
</dbReference>
<dbReference type="PRINTS" id="PR00722">
    <property type="entry name" value="CHYMOTRYPSIN"/>
</dbReference>
<dbReference type="EMBL" id="JABDTM020018161">
    <property type="protein sequence ID" value="KAH0818227.1"/>
    <property type="molecule type" value="Genomic_DNA"/>
</dbReference>
<proteinExistence type="inferred from homology"/>
<feature type="chain" id="PRO_5035215276" description="Peptidase S1 domain-containing protein" evidence="6">
    <location>
        <begin position="18"/>
        <end position="268"/>
    </location>
</feature>
<dbReference type="PANTHER" id="PTHR24276:SF91">
    <property type="entry name" value="AT26814P-RELATED"/>
    <property type="match status" value="1"/>
</dbReference>
<dbReference type="AlphaFoldDB" id="A0A8J6LFK0"/>
<evidence type="ECO:0000256" key="5">
    <source>
        <dbReference type="ARBA" id="ARBA00023157"/>
    </source>
</evidence>
<evidence type="ECO:0000313" key="8">
    <source>
        <dbReference type="EMBL" id="KAH0818227.1"/>
    </source>
</evidence>
<dbReference type="InterPro" id="IPR001314">
    <property type="entry name" value="Peptidase_S1A"/>
</dbReference>
<dbReference type="GO" id="GO:0006508">
    <property type="term" value="P:proteolysis"/>
    <property type="evidence" value="ECO:0007669"/>
    <property type="project" value="UniProtKB-KW"/>
</dbReference>
<comment type="caution">
    <text evidence="8">The sequence shown here is derived from an EMBL/GenBank/DDBJ whole genome shotgun (WGS) entry which is preliminary data.</text>
</comment>
<reference evidence="8" key="1">
    <citation type="journal article" date="2020" name="J Insects Food Feed">
        <title>The yellow mealworm (Tenebrio molitor) genome: a resource for the emerging insects as food and feed industry.</title>
        <authorList>
            <person name="Eriksson T."/>
            <person name="Andere A."/>
            <person name="Kelstrup H."/>
            <person name="Emery V."/>
            <person name="Picard C."/>
        </authorList>
    </citation>
    <scope>NUCLEOTIDE SEQUENCE</scope>
    <source>
        <strain evidence="8">Stoneville</strain>
        <tissue evidence="8">Whole head</tissue>
    </source>
</reference>
<keyword evidence="3" id="KW-0378">Hydrolase</keyword>
<evidence type="ECO:0000256" key="4">
    <source>
        <dbReference type="ARBA" id="ARBA00022825"/>
    </source>
</evidence>
<keyword evidence="4" id="KW-0720">Serine protease</keyword>
<dbReference type="PROSITE" id="PS50240">
    <property type="entry name" value="TRYPSIN_DOM"/>
    <property type="match status" value="1"/>
</dbReference>
<dbReference type="InterPro" id="IPR001254">
    <property type="entry name" value="Trypsin_dom"/>
</dbReference>
<dbReference type="Gene3D" id="2.40.10.10">
    <property type="entry name" value="Trypsin-like serine proteases"/>
    <property type="match status" value="1"/>
</dbReference>
<evidence type="ECO:0000256" key="3">
    <source>
        <dbReference type="ARBA" id="ARBA00022801"/>
    </source>
</evidence>
<keyword evidence="5" id="KW-1015">Disulfide bond</keyword>
<organism evidence="8 9">
    <name type="scientific">Tenebrio molitor</name>
    <name type="common">Yellow mealworm beetle</name>
    <dbReference type="NCBI Taxonomy" id="7067"/>
    <lineage>
        <taxon>Eukaryota</taxon>
        <taxon>Metazoa</taxon>
        <taxon>Ecdysozoa</taxon>
        <taxon>Arthropoda</taxon>
        <taxon>Hexapoda</taxon>
        <taxon>Insecta</taxon>
        <taxon>Pterygota</taxon>
        <taxon>Neoptera</taxon>
        <taxon>Endopterygota</taxon>
        <taxon>Coleoptera</taxon>
        <taxon>Polyphaga</taxon>
        <taxon>Cucujiformia</taxon>
        <taxon>Tenebrionidae</taxon>
        <taxon>Tenebrio</taxon>
    </lineage>
</organism>
<dbReference type="FunFam" id="2.40.10.10:FF:000068">
    <property type="entry name" value="transmembrane protease serine 2"/>
    <property type="match status" value="1"/>
</dbReference>
<accession>A0A8J6LFK0</accession>
<name>A0A8J6LFK0_TENMO</name>
<evidence type="ECO:0000256" key="2">
    <source>
        <dbReference type="ARBA" id="ARBA00022670"/>
    </source>
</evidence>
<dbReference type="Pfam" id="PF00089">
    <property type="entry name" value="Trypsin"/>
    <property type="match status" value="1"/>
</dbReference>
<comment type="similarity">
    <text evidence="1">Belongs to the peptidase S1 family.</text>
</comment>
<keyword evidence="9" id="KW-1185">Reference proteome</keyword>
<dbReference type="InterPro" id="IPR050430">
    <property type="entry name" value="Peptidase_S1"/>
</dbReference>
<feature type="signal peptide" evidence="6">
    <location>
        <begin position="1"/>
        <end position="17"/>
    </location>
</feature>
<dbReference type="PANTHER" id="PTHR24276">
    <property type="entry name" value="POLYSERASE-RELATED"/>
    <property type="match status" value="1"/>
</dbReference>
<reference evidence="8" key="2">
    <citation type="submission" date="2021-08" db="EMBL/GenBank/DDBJ databases">
        <authorList>
            <person name="Eriksson T."/>
        </authorList>
    </citation>
    <scope>NUCLEOTIDE SEQUENCE</scope>
    <source>
        <strain evidence="8">Stoneville</strain>
        <tissue evidence="8">Whole head</tissue>
    </source>
</reference>
<gene>
    <name evidence="8" type="ORF">GEV33_004564</name>
</gene>
<feature type="domain" description="Peptidase S1" evidence="7">
    <location>
        <begin position="37"/>
        <end position="267"/>
    </location>
</feature>
<evidence type="ECO:0000259" key="7">
    <source>
        <dbReference type="PROSITE" id="PS50240"/>
    </source>
</evidence>
<keyword evidence="6" id="KW-0732">Signal</keyword>
<evidence type="ECO:0000256" key="1">
    <source>
        <dbReference type="ARBA" id="ARBA00007664"/>
    </source>
</evidence>
<dbReference type="SUPFAM" id="SSF50494">
    <property type="entry name" value="Trypsin-like serine proteases"/>
    <property type="match status" value="1"/>
</dbReference>
<evidence type="ECO:0000256" key="6">
    <source>
        <dbReference type="SAM" id="SignalP"/>
    </source>
</evidence>
<sequence>MMQLLCLICLSVSLTWALPLEEDPSEIIPPKNIGPRIISGSEASLGQLPWQAALYLSNGTHSWFCGGSIISKVWILTAAQCVEGAATGTALTGVVNTSDQSSANEIYDMIVHEGFNSSTLENDIALIALSRPLKFDDNTKAVTLGTEFIGPNFLLTVSGWGTTHDDETDLSQVLLITHSRVIANSKCQEYYPPGTIVDGMLCTMSSRGAITGTCHGDSGGPAVIDDDTNPVHVGIISFFSAQGCETTRPYGYTRTAYYRDWIKTNSGI</sequence>
<dbReference type="InterPro" id="IPR009003">
    <property type="entry name" value="Peptidase_S1_PA"/>
</dbReference>